<reference evidence="2 3" key="2">
    <citation type="submission" date="2018-03" db="EMBL/GenBank/DDBJ databases">
        <authorList>
            <person name="Keele B.F."/>
        </authorList>
    </citation>
    <scope>NUCLEOTIDE SEQUENCE [LARGE SCALE GENOMIC DNA]</scope>
    <source>
        <strain evidence="2 3">D13</strain>
    </source>
</reference>
<name>A0A2P1PPX9_9GAMM</name>
<organism evidence="2 3">
    <name type="scientific">Ahniella affigens</name>
    <dbReference type="NCBI Taxonomy" id="2021234"/>
    <lineage>
        <taxon>Bacteria</taxon>
        <taxon>Pseudomonadati</taxon>
        <taxon>Pseudomonadota</taxon>
        <taxon>Gammaproteobacteria</taxon>
        <taxon>Lysobacterales</taxon>
        <taxon>Rhodanobacteraceae</taxon>
        <taxon>Ahniella</taxon>
    </lineage>
</organism>
<sequence length="137" mass="14088">MTDNSVGAVESRRIGEAVGRVDLGAAPGSKVTFRAAADWARRASRCAASWASSANRRACQAGSMPLCASDTVRMDAAWFGVGQVALTAGTSAAMSRFDSATDSPSIAKGRHAFGQNKASVAINTGANNANRQRHSSA</sequence>
<evidence type="ECO:0000313" key="2">
    <source>
        <dbReference type="EMBL" id="AVP96899.1"/>
    </source>
</evidence>
<proteinExistence type="predicted"/>
<feature type="region of interest" description="Disordered" evidence="1">
    <location>
        <begin position="117"/>
        <end position="137"/>
    </location>
</feature>
<gene>
    <name evidence="2" type="ORF">C7S18_06655</name>
</gene>
<dbReference type="KEGG" id="xba:C7S18_06655"/>
<protein>
    <submittedName>
        <fullName evidence="2">Uncharacterized protein</fullName>
    </submittedName>
</protein>
<dbReference type="AlphaFoldDB" id="A0A2P1PPX9"/>
<dbReference type="EMBL" id="CP027860">
    <property type="protein sequence ID" value="AVP96899.1"/>
    <property type="molecule type" value="Genomic_DNA"/>
</dbReference>
<evidence type="ECO:0000313" key="3">
    <source>
        <dbReference type="Proteomes" id="UP000241074"/>
    </source>
</evidence>
<keyword evidence="3" id="KW-1185">Reference proteome</keyword>
<feature type="compositionally biased region" description="Polar residues" evidence="1">
    <location>
        <begin position="117"/>
        <end position="130"/>
    </location>
</feature>
<evidence type="ECO:0000256" key="1">
    <source>
        <dbReference type="SAM" id="MobiDB-lite"/>
    </source>
</evidence>
<dbReference type="Proteomes" id="UP000241074">
    <property type="component" value="Chromosome"/>
</dbReference>
<accession>A0A2P1PPX9</accession>
<reference evidence="2 3" key="1">
    <citation type="submission" date="2018-03" db="EMBL/GenBank/DDBJ databases">
        <title>Ahniella affigens gen. nov., sp. nov., a gammaproteobacterium isolated from sandy soil near a stream.</title>
        <authorList>
            <person name="Ko Y."/>
            <person name="Kim J.-H."/>
        </authorList>
    </citation>
    <scope>NUCLEOTIDE SEQUENCE [LARGE SCALE GENOMIC DNA]</scope>
    <source>
        <strain evidence="2 3">D13</strain>
    </source>
</reference>